<comment type="caution">
    <text evidence="3">The sequence shown here is derived from an EMBL/GenBank/DDBJ whole genome shotgun (WGS) entry which is preliminary data.</text>
</comment>
<sequence length="431" mass="47715">MATERNPQQTKTSSWAEKVRVSDNTTRCQLERLERQPTGSILQIPKDMVMANVDSWRRSMIGFFISYKMPFYAIQSIANRAWKKYGLEKITVLDNGFMVFRFPTEEAIEEVLAKGPWLFGGKTILLQKWHPCFQFDKNKITSLPVWARLKGLPFPLWNKHGLSLAASMVGTPLACDEATLQCNRLEYARVCIELKASLPPVHSFKVASSLSEEPVTVEVDYEWKPSRCATCKVFGHSCKMQEAAGNIDEVGKVKTAEEIQTPGEGPIEKLVVTDLALIDTKVATSNNGEKGDSNEVSSHGTHKERPKNGQMVQHTANERLPITHPSISREMENSGEEDGENASVGSKGALNTTTMDKGKGVVHTRDPGKLPQYEDSNMNSLSCTVASITEEEEAGSSMCGKPSTSQNGSNTPSPKAKRRKGKKKKEASRLH</sequence>
<dbReference type="InterPro" id="IPR040256">
    <property type="entry name" value="At4g02000-like"/>
</dbReference>
<feature type="region of interest" description="Disordered" evidence="1">
    <location>
        <begin position="283"/>
        <end position="431"/>
    </location>
</feature>
<evidence type="ECO:0000313" key="3">
    <source>
        <dbReference type="EMBL" id="KAB5564620.1"/>
    </source>
</evidence>
<feature type="compositionally biased region" description="Polar residues" evidence="1">
    <location>
        <begin position="374"/>
        <end position="387"/>
    </location>
</feature>
<accession>A0A5N5NAI8</accession>
<evidence type="ECO:0000313" key="4">
    <source>
        <dbReference type="Proteomes" id="UP000326939"/>
    </source>
</evidence>
<evidence type="ECO:0000259" key="2">
    <source>
        <dbReference type="Pfam" id="PF14111"/>
    </source>
</evidence>
<feature type="compositionally biased region" description="Polar residues" evidence="1">
    <location>
        <begin position="402"/>
        <end position="413"/>
    </location>
</feature>
<feature type="region of interest" description="Disordered" evidence="1">
    <location>
        <begin position="1"/>
        <end position="20"/>
    </location>
</feature>
<dbReference type="PANTHER" id="PTHR31286:SF99">
    <property type="entry name" value="DUF4283 DOMAIN-CONTAINING PROTEIN"/>
    <property type="match status" value="1"/>
</dbReference>
<dbReference type="Pfam" id="PF14111">
    <property type="entry name" value="DUF4283"/>
    <property type="match status" value="1"/>
</dbReference>
<protein>
    <recommendedName>
        <fullName evidence="2">DUF4283 domain-containing protein</fullName>
    </recommendedName>
</protein>
<feature type="compositionally biased region" description="Basic and acidic residues" evidence="1">
    <location>
        <begin position="356"/>
        <end position="368"/>
    </location>
</feature>
<evidence type="ECO:0000256" key="1">
    <source>
        <dbReference type="SAM" id="MobiDB-lite"/>
    </source>
</evidence>
<dbReference type="AlphaFoldDB" id="A0A5N5NAI8"/>
<feature type="compositionally biased region" description="Polar residues" evidence="1">
    <location>
        <begin position="283"/>
        <end position="299"/>
    </location>
</feature>
<proteinExistence type="predicted"/>
<gene>
    <name evidence="3" type="ORF">DKX38_004674</name>
</gene>
<name>A0A5N5NAI8_9ROSI</name>
<reference evidence="4" key="1">
    <citation type="journal article" date="2019" name="Gigascience">
        <title>De novo genome assembly of the endangered Acer yangbiense, a plant species with extremely small populations endemic to Yunnan Province, China.</title>
        <authorList>
            <person name="Yang J."/>
            <person name="Wariss H.M."/>
            <person name="Tao L."/>
            <person name="Zhang R."/>
            <person name="Yun Q."/>
            <person name="Hollingsworth P."/>
            <person name="Dao Z."/>
            <person name="Luo G."/>
            <person name="Guo H."/>
            <person name="Ma Y."/>
            <person name="Sun W."/>
        </authorList>
    </citation>
    <scope>NUCLEOTIDE SEQUENCE [LARGE SCALE GENOMIC DNA]</scope>
    <source>
        <strain evidence="4">cv. br00</strain>
    </source>
</reference>
<keyword evidence="4" id="KW-1185">Reference proteome</keyword>
<dbReference type="PANTHER" id="PTHR31286">
    <property type="entry name" value="GLYCINE-RICH CELL WALL STRUCTURAL PROTEIN 1.8-LIKE"/>
    <property type="match status" value="1"/>
</dbReference>
<feature type="compositionally biased region" description="Polar residues" evidence="1">
    <location>
        <begin position="1"/>
        <end position="15"/>
    </location>
</feature>
<dbReference type="EMBL" id="VDCV01000003">
    <property type="protein sequence ID" value="KAB5564620.1"/>
    <property type="molecule type" value="Genomic_DNA"/>
</dbReference>
<feature type="domain" description="DUF4283" evidence="2">
    <location>
        <begin position="54"/>
        <end position="136"/>
    </location>
</feature>
<organism evidence="3 4">
    <name type="scientific">Salix brachista</name>
    <dbReference type="NCBI Taxonomy" id="2182728"/>
    <lineage>
        <taxon>Eukaryota</taxon>
        <taxon>Viridiplantae</taxon>
        <taxon>Streptophyta</taxon>
        <taxon>Embryophyta</taxon>
        <taxon>Tracheophyta</taxon>
        <taxon>Spermatophyta</taxon>
        <taxon>Magnoliopsida</taxon>
        <taxon>eudicotyledons</taxon>
        <taxon>Gunneridae</taxon>
        <taxon>Pentapetalae</taxon>
        <taxon>rosids</taxon>
        <taxon>fabids</taxon>
        <taxon>Malpighiales</taxon>
        <taxon>Salicaceae</taxon>
        <taxon>Saliceae</taxon>
        <taxon>Salix</taxon>
    </lineage>
</organism>
<feature type="compositionally biased region" description="Basic residues" evidence="1">
    <location>
        <begin position="415"/>
        <end position="431"/>
    </location>
</feature>
<dbReference type="Proteomes" id="UP000326939">
    <property type="component" value="Chromosome 3"/>
</dbReference>
<dbReference type="InterPro" id="IPR025558">
    <property type="entry name" value="DUF4283"/>
</dbReference>